<dbReference type="RefSeq" id="WP_142259339.1">
    <property type="nucleotide sequence ID" value="NZ_BMPV01000011.1"/>
</dbReference>
<evidence type="ECO:0000313" key="10">
    <source>
        <dbReference type="EMBL" id="TQM75302.1"/>
    </source>
</evidence>
<evidence type="ECO:0000256" key="7">
    <source>
        <dbReference type="PROSITE-ProRule" id="PRU10141"/>
    </source>
</evidence>
<reference evidence="10 11" key="1">
    <citation type="submission" date="2019-06" db="EMBL/GenBank/DDBJ databases">
        <title>Sequencing the genomes of 1000 actinobacteria strains.</title>
        <authorList>
            <person name="Klenk H.-P."/>
        </authorList>
    </citation>
    <scope>NUCLEOTIDE SEQUENCE [LARGE SCALE GENOMIC DNA]</scope>
    <source>
        <strain evidence="10 11">DSM 43186</strain>
    </source>
</reference>
<evidence type="ECO:0000256" key="3">
    <source>
        <dbReference type="ARBA" id="ARBA00022679"/>
    </source>
</evidence>
<name>A0A543IXK2_9ACTN</name>
<evidence type="ECO:0000256" key="5">
    <source>
        <dbReference type="ARBA" id="ARBA00022777"/>
    </source>
</evidence>
<gene>
    <name evidence="10" type="ORF">FHX40_2007</name>
</gene>
<feature type="binding site" evidence="7">
    <location>
        <position position="38"/>
    </location>
    <ligand>
        <name>ATP</name>
        <dbReference type="ChEBI" id="CHEBI:30616"/>
    </ligand>
</feature>
<keyword evidence="4 7" id="KW-0547">Nucleotide-binding</keyword>
<dbReference type="PROSITE" id="PS00108">
    <property type="entry name" value="PROTEIN_KINASE_ST"/>
    <property type="match status" value="1"/>
</dbReference>
<evidence type="ECO:0000256" key="6">
    <source>
        <dbReference type="ARBA" id="ARBA00022840"/>
    </source>
</evidence>
<dbReference type="InterPro" id="IPR000719">
    <property type="entry name" value="Prot_kinase_dom"/>
</dbReference>
<evidence type="ECO:0000256" key="2">
    <source>
        <dbReference type="ARBA" id="ARBA00022527"/>
    </source>
</evidence>
<feature type="compositionally biased region" description="Low complexity" evidence="8">
    <location>
        <begin position="318"/>
        <end position="337"/>
    </location>
</feature>
<keyword evidence="11" id="KW-1185">Reference proteome</keyword>
<evidence type="ECO:0000313" key="11">
    <source>
        <dbReference type="Proteomes" id="UP000319213"/>
    </source>
</evidence>
<dbReference type="PANTHER" id="PTHR43289">
    <property type="entry name" value="MITOGEN-ACTIVATED PROTEIN KINASE KINASE KINASE 20-RELATED"/>
    <property type="match status" value="1"/>
</dbReference>
<evidence type="ECO:0000256" key="8">
    <source>
        <dbReference type="SAM" id="MobiDB-lite"/>
    </source>
</evidence>
<feature type="region of interest" description="Disordered" evidence="8">
    <location>
        <begin position="318"/>
        <end position="338"/>
    </location>
</feature>
<proteinExistence type="predicted"/>
<dbReference type="SUPFAM" id="SSF56112">
    <property type="entry name" value="Protein kinase-like (PK-like)"/>
    <property type="match status" value="1"/>
</dbReference>
<comment type="caution">
    <text evidence="10">The sequence shown here is derived from an EMBL/GenBank/DDBJ whole genome shotgun (WGS) entry which is preliminary data.</text>
</comment>
<keyword evidence="5 10" id="KW-0418">Kinase</keyword>
<keyword evidence="2 10" id="KW-0723">Serine/threonine-protein kinase</keyword>
<dbReference type="Pfam" id="PF00069">
    <property type="entry name" value="Pkinase"/>
    <property type="match status" value="1"/>
</dbReference>
<dbReference type="GO" id="GO:0004674">
    <property type="term" value="F:protein serine/threonine kinase activity"/>
    <property type="evidence" value="ECO:0007669"/>
    <property type="project" value="UniProtKB-KW"/>
</dbReference>
<dbReference type="SMART" id="SM00220">
    <property type="entry name" value="S_TKc"/>
    <property type="match status" value="1"/>
</dbReference>
<protein>
    <recommendedName>
        <fullName evidence="1">non-specific serine/threonine protein kinase</fullName>
        <ecNumber evidence="1">2.7.11.1</ecNumber>
    </recommendedName>
</protein>
<dbReference type="PROSITE" id="PS50011">
    <property type="entry name" value="PROTEIN_KINASE_DOM"/>
    <property type="match status" value="1"/>
</dbReference>
<dbReference type="PANTHER" id="PTHR43289:SF6">
    <property type="entry name" value="SERINE_THREONINE-PROTEIN KINASE NEKL-3"/>
    <property type="match status" value="1"/>
</dbReference>
<evidence type="ECO:0000256" key="4">
    <source>
        <dbReference type="ARBA" id="ARBA00022741"/>
    </source>
</evidence>
<dbReference type="InterPro" id="IPR017441">
    <property type="entry name" value="Protein_kinase_ATP_BS"/>
</dbReference>
<dbReference type="CDD" id="cd14014">
    <property type="entry name" value="STKc_PknB_like"/>
    <property type="match status" value="1"/>
</dbReference>
<dbReference type="Gene3D" id="3.30.200.20">
    <property type="entry name" value="Phosphorylase Kinase, domain 1"/>
    <property type="match status" value="1"/>
</dbReference>
<dbReference type="Gene3D" id="1.10.510.10">
    <property type="entry name" value="Transferase(Phosphotransferase) domain 1"/>
    <property type="match status" value="1"/>
</dbReference>
<dbReference type="InterPro" id="IPR008271">
    <property type="entry name" value="Ser/Thr_kinase_AS"/>
</dbReference>
<dbReference type="EMBL" id="VFPQ01000001">
    <property type="protein sequence ID" value="TQM75302.1"/>
    <property type="molecule type" value="Genomic_DNA"/>
</dbReference>
<dbReference type="Proteomes" id="UP000319213">
    <property type="component" value="Unassembled WGS sequence"/>
</dbReference>
<accession>A0A543IXK2</accession>
<evidence type="ECO:0000256" key="1">
    <source>
        <dbReference type="ARBA" id="ARBA00012513"/>
    </source>
</evidence>
<dbReference type="PROSITE" id="PS00107">
    <property type="entry name" value="PROTEIN_KINASE_ATP"/>
    <property type="match status" value="1"/>
</dbReference>
<dbReference type="GO" id="GO:0005524">
    <property type="term" value="F:ATP binding"/>
    <property type="evidence" value="ECO:0007669"/>
    <property type="project" value="UniProtKB-UniRule"/>
</dbReference>
<keyword evidence="3" id="KW-0808">Transferase</keyword>
<dbReference type="InterPro" id="IPR011009">
    <property type="entry name" value="Kinase-like_dom_sf"/>
</dbReference>
<feature type="domain" description="Protein kinase" evidence="9">
    <location>
        <begin position="9"/>
        <end position="272"/>
    </location>
</feature>
<dbReference type="EC" id="2.7.11.1" evidence="1"/>
<keyword evidence="6 7" id="KW-0067">ATP-binding</keyword>
<evidence type="ECO:0000259" key="9">
    <source>
        <dbReference type="PROSITE" id="PS50011"/>
    </source>
</evidence>
<dbReference type="OrthoDB" id="9762169at2"/>
<sequence length="497" mass="51844">MTELIGGRYRLIEPIGEGGMGVVWRCRDESLGRQVALKRVRLAPEIGPEERDELRERAMAEARTAAMLRHPSIVAVHDVVVEDGGDPSIVMELVPGHSLDRIIRENGPLPPDSAARIGLAVLSALEAAHAAGVLHRDVKPANVLITGDGRVVLSDFGIAVLAGAQPGTPVGTPGYTAPECLLGTPGEAAGPASDLWSLAATIYTAVEGRGPYERETALATIGAVLTEPPAPSSSPLWPVLATVLDRDPNRRPSAAEFRDRLEAVAQGLHPPDTHPDGVGVPAPKGAVSVPVAVGSLAAAALLGATAVLVPRIATGTPAAADPVASPASPGAPASPSPTWEPGRFAALPRACGLLTEAQVAKVVPRAQTYADGTARCWWSPTGSGLYPKLDIKLDLQEPTRTGVEVPLAADTLDARRQEADRLYGRGGGKVVADLPGVGDEAIIWSVTEAEFSRHKVTIVLRVSNLVAELSLEREVADDSMRDQAVAAAKSIVEALRR</sequence>
<organism evidence="10 11">
    <name type="scientific">Thermopolyspora flexuosa</name>
    <dbReference type="NCBI Taxonomy" id="103836"/>
    <lineage>
        <taxon>Bacteria</taxon>
        <taxon>Bacillati</taxon>
        <taxon>Actinomycetota</taxon>
        <taxon>Actinomycetes</taxon>
        <taxon>Streptosporangiales</taxon>
        <taxon>Streptosporangiaceae</taxon>
        <taxon>Thermopolyspora</taxon>
    </lineage>
</organism>
<dbReference type="AlphaFoldDB" id="A0A543IXK2"/>